<feature type="transmembrane region" description="Helical" evidence="7">
    <location>
        <begin position="162"/>
        <end position="181"/>
    </location>
</feature>
<dbReference type="InterPro" id="IPR000109">
    <property type="entry name" value="POT_fam"/>
</dbReference>
<evidence type="ECO:0000313" key="8">
    <source>
        <dbReference type="EMBL" id="KAK9120467.1"/>
    </source>
</evidence>
<keyword evidence="9" id="KW-1185">Reference proteome</keyword>
<feature type="transmembrane region" description="Helical" evidence="7">
    <location>
        <begin position="346"/>
        <end position="367"/>
    </location>
</feature>
<feature type="transmembrane region" description="Helical" evidence="7">
    <location>
        <begin position="201"/>
        <end position="220"/>
    </location>
</feature>
<sequence length="585" mass="64041">MSSVDKGGEATTAPLLDKEGQWENGEFTEDGSLDFHGRTALRRSTGGWRAASIVFGVKSLEGLGYYGVATNLAMYLSKVLHQDNASIAKAVTMWTGTCYFTPLLGAYIADSHCGRYRSTLIFALVYFIGMLVVTLSAFVSLLKGGVSESGLEIQKLVFYSGLYLIAFGSGSVNALLLPFGADQFEDGSKVEREKKASFFNWYYFSINIGGLISGTLLVWMEDNIGWAFGYGVSAMFVAVAIGMFLAGTPIYRLKRPSGTSPIKRLLQVMVASVRKAGVSVPTDTNLLHEEEFGAKKILHTDGFRFLDKAAVVAIIPSHDVENNSSSSYSSSPWMLCTVSQVEELKILLRFVPIWTTGLVYSIAYAQLNSTFVEQGSAMDTKVGPFSVPPASLFSLEVVSAILCVVIYDKFIIRLGKKYVGKGRGISELQRMGVGRFMMILSMAAAAILEWKRLSDLKHGNSNKSSSMSIAWQVPQYLLLGISDVFNFVGMLEFFYSEAPESMRSICSAFCLLSVAIGNYLSSFVITLVTAVTSRGGRAGWIPANLNEGHLDYFFWLLAAMNALSFVAYIVFAQRHKPKKVIYTLA</sequence>
<feature type="transmembrane region" description="Helical" evidence="7">
    <location>
        <begin position="87"/>
        <end position="108"/>
    </location>
</feature>
<evidence type="ECO:0000256" key="7">
    <source>
        <dbReference type="SAM" id="Phobius"/>
    </source>
</evidence>
<dbReference type="GO" id="GO:0022857">
    <property type="term" value="F:transmembrane transporter activity"/>
    <property type="evidence" value="ECO:0007669"/>
    <property type="project" value="InterPro"/>
</dbReference>
<protein>
    <submittedName>
        <fullName evidence="8">Uncharacterized protein</fullName>
    </submittedName>
</protein>
<dbReference type="Pfam" id="PF00854">
    <property type="entry name" value="PTR2"/>
    <property type="match status" value="1"/>
</dbReference>
<accession>A0AAP0ITJ0</accession>
<evidence type="ECO:0000256" key="5">
    <source>
        <dbReference type="ARBA" id="ARBA00023136"/>
    </source>
</evidence>
<evidence type="ECO:0000256" key="1">
    <source>
        <dbReference type="ARBA" id="ARBA00004141"/>
    </source>
</evidence>
<feature type="transmembrane region" description="Helical" evidence="7">
    <location>
        <begin position="120"/>
        <end position="142"/>
    </location>
</feature>
<evidence type="ECO:0000256" key="6">
    <source>
        <dbReference type="RuleBase" id="RU003755"/>
    </source>
</evidence>
<dbReference type="SUPFAM" id="SSF103473">
    <property type="entry name" value="MFS general substrate transporter"/>
    <property type="match status" value="1"/>
</dbReference>
<dbReference type="EMBL" id="JBBNAF010000008">
    <property type="protein sequence ID" value="KAK9120467.1"/>
    <property type="molecule type" value="Genomic_DNA"/>
</dbReference>
<comment type="caution">
    <text evidence="8">The sequence shown here is derived from an EMBL/GenBank/DDBJ whole genome shotgun (WGS) entry which is preliminary data.</text>
</comment>
<dbReference type="PROSITE" id="PS01023">
    <property type="entry name" value="PTR2_2"/>
    <property type="match status" value="1"/>
</dbReference>
<dbReference type="Proteomes" id="UP001420932">
    <property type="component" value="Unassembled WGS sequence"/>
</dbReference>
<evidence type="ECO:0000256" key="3">
    <source>
        <dbReference type="ARBA" id="ARBA00022692"/>
    </source>
</evidence>
<feature type="transmembrane region" description="Helical" evidence="7">
    <location>
        <begin position="387"/>
        <end position="412"/>
    </location>
</feature>
<keyword evidence="4 7" id="KW-1133">Transmembrane helix</keyword>
<keyword evidence="5 7" id="KW-0472">Membrane</keyword>
<reference evidence="8 9" key="1">
    <citation type="submission" date="2024-01" db="EMBL/GenBank/DDBJ databases">
        <title>Genome assemblies of Stephania.</title>
        <authorList>
            <person name="Yang L."/>
        </authorList>
    </citation>
    <scope>NUCLEOTIDE SEQUENCE [LARGE SCALE GENOMIC DNA]</scope>
    <source>
        <strain evidence="8">YNDBR</strain>
        <tissue evidence="8">Leaf</tissue>
    </source>
</reference>
<dbReference type="PANTHER" id="PTHR11654">
    <property type="entry name" value="OLIGOPEPTIDE TRANSPORTER-RELATED"/>
    <property type="match status" value="1"/>
</dbReference>
<evidence type="ECO:0000256" key="4">
    <source>
        <dbReference type="ARBA" id="ARBA00022989"/>
    </source>
</evidence>
<dbReference type="GO" id="GO:0016020">
    <property type="term" value="C:membrane"/>
    <property type="evidence" value="ECO:0007669"/>
    <property type="project" value="UniProtKB-SubCell"/>
</dbReference>
<feature type="transmembrane region" description="Helical" evidence="7">
    <location>
        <begin position="552"/>
        <end position="571"/>
    </location>
</feature>
<gene>
    <name evidence="8" type="ORF">Syun_018084</name>
</gene>
<name>A0AAP0ITJ0_9MAGN</name>
<dbReference type="Gene3D" id="1.20.1250.20">
    <property type="entry name" value="MFS general substrate transporter like domains"/>
    <property type="match status" value="1"/>
</dbReference>
<feature type="transmembrane region" description="Helical" evidence="7">
    <location>
        <begin position="507"/>
        <end position="532"/>
    </location>
</feature>
<keyword evidence="3 6" id="KW-0812">Transmembrane</keyword>
<feature type="transmembrane region" description="Helical" evidence="7">
    <location>
        <begin position="433"/>
        <end position="453"/>
    </location>
</feature>
<dbReference type="AlphaFoldDB" id="A0AAP0ITJ0"/>
<comment type="similarity">
    <text evidence="2 6">Belongs to the major facilitator superfamily. Proton-dependent oligopeptide transporter (POT/PTR) (TC 2.A.17) family.</text>
</comment>
<feature type="transmembrane region" description="Helical" evidence="7">
    <location>
        <begin position="48"/>
        <end position="67"/>
    </location>
</feature>
<organism evidence="8 9">
    <name type="scientific">Stephania yunnanensis</name>
    <dbReference type="NCBI Taxonomy" id="152371"/>
    <lineage>
        <taxon>Eukaryota</taxon>
        <taxon>Viridiplantae</taxon>
        <taxon>Streptophyta</taxon>
        <taxon>Embryophyta</taxon>
        <taxon>Tracheophyta</taxon>
        <taxon>Spermatophyta</taxon>
        <taxon>Magnoliopsida</taxon>
        <taxon>Ranunculales</taxon>
        <taxon>Menispermaceae</taxon>
        <taxon>Menispermoideae</taxon>
        <taxon>Cissampelideae</taxon>
        <taxon>Stephania</taxon>
    </lineage>
</organism>
<proteinExistence type="inferred from homology"/>
<feature type="transmembrane region" description="Helical" evidence="7">
    <location>
        <begin position="226"/>
        <end position="246"/>
    </location>
</feature>
<evidence type="ECO:0000313" key="9">
    <source>
        <dbReference type="Proteomes" id="UP001420932"/>
    </source>
</evidence>
<comment type="subcellular location">
    <subcellularLocation>
        <location evidence="1 6">Membrane</location>
        <topology evidence="1 6">Multi-pass membrane protein</topology>
    </subcellularLocation>
</comment>
<dbReference type="CDD" id="cd17351">
    <property type="entry name" value="MFS_NPF"/>
    <property type="match status" value="1"/>
</dbReference>
<dbReference type="InterPro" id="IPR018456">
    <property type="entry name" value="PTR2_symporter_CS"/>
</dbReference>
<evidence type="ECO:0000256" key="2">
    <source>
        <dbReference type="ARBA" id="ARBA00005982"/>
    </source>
</evidence>
<keyword evidence="6" id="KW-0813">Transport</keyword>
<dbReference type="InterPro" id="IPR036259">
    <property type="entry name" value="MFS_trans_sf"/>
</dbReference>
<dbReference type="GO" id="GO:0006857">
    <property type="term" value="P:oligopeptide transport"/>
    <property type="evidence" value="ECO:0007669"/>
    <property type="project" value="InterPro"/>
</dbReference>
<feature type="transmembrane region" description="Helical" evidence="7">
    <location>
        <begin position="473"/>
        <end position="495"/>
    </location>
</feature>